<dbReference type="Proteomes" id="UP000235145">
    <property type="component" value="Unassembled WGS sequence"/>
</dbReference>
<keyword evidence="1" id="KW-0472">Membrane</keyword>
<feature type="transmembrane region" description="Helical" evidence="1">
    <location>
        <begin position="253"/>
        <end position="272"/>
    </location>
</feature>
<evidence type="ECO:0000313" key="4">
    <source>
        <dbReference type="Proteomes" id="UP000235145"/>
    </source>
</evidence>
<dbReference type="InterPro" id="IPR026960">
    <property type="entry name" value="RVT-Znf"/>
</dbReference>
<evidence type="ECO:0000259" key="2">
    <source>
        <dbReference type="Pfam" id="PF13966"/>
    </source>
</evidence>
<comment type="caution">
    <text evidence="3">The sequence shown here is derived from an EMBL/GenBank/DDBJ whole genome shotgun (WGS) entry which is preliminary data.</text>
</comment>
<keyword evidence="1" id="KW-1133">Transmembrane helix</keyword>
<name>A0A9R1UT42_LACSA</name>
<feature type="domain" description="Reverse transcriptase zinc-binding" evidence="2">
    <location>
        <begin position="163"/>
        <end position="217"/>
    </location>
</feature>
<evidence type="ECO:0000313" key="3">
    <source>
        <dbReference type="EMBL" id="KAJ0193295.1"/>
    </source>
</evidence>
<feature type="transmembrane region" description="Helical" evidence="1">
    <location>
        <begin position="284"/>
        <end position="303"/>
    </location>
</feature>
<keyword evidence="4" id="KW-1185">Reference proteome</keyword>
<accession>A0A9R1UT42</accession>
<dbReference type="PANTHER" id="PTHR33116:SF78">
    <property type="entry name" value="OS12G0587133 PROTEIN"/>
    <property type="match status" value="1"/>
</dbReference>
<evidence type="ECO:0000256" key="1">
    <source>
        <dbReference type="SAM" id="Phobius"/>
    </source>
</evidence>
<keyword evidence="1" id="KW-0812">Transmembrane</keyword>
<dbReference type="EMBL" id="NBSK02000008">
    <property type="protein sequence ID" value="KAJ0193295.1"/>
    <property type="molecule type" value="Genomic_DNA"/>
</dbReference>
<gene>
    <name evidence="3" type="ORF">LSAT_V11C800404310</name>
</gene>
<protein>
    <recommendedName>
        <fullName evidence="2">Reverse transcriptase zinc-binding domain-containing protein</fullName>
    </recommendedName>
</protein>
<proteinExistence type="predicted"/>
<organism evidence="3 4">
    <name type="scientific">Lactuca sativa</name>
    <name type="common">Garden lettuce</name>
    <dbReference type="NCBI Taxonomy" id="4236"/>
    <lineage>
        <taxon>Eukaryota</taxon>
        <taxon>Viridiplantae</taxon>
        <taxon>Streptophyta</taxon>
        <taxon>Embryophyta</taxon>
        <taxon>Tracheophyta</taxon>
        <taxon>Spermatophyta</taxon>
        <taxon>Magnoliopsida</taxon>
        <taxon>eudicotyledons</taxon>
        <taxon>Gunneridae</taxon>
        <taxon>Pentapetalae</taxon>
        <taxon>asterids</taxon>
        <taxon>campanulids</taxon>
        <taxon>Asterales</taxon>
        <taxon>Asteraceae</taxon>
        <taxon>Cichorioideae</taxon>
        <taxon>Cichorieae</taxon>
        <taxon>Lactucinae</taxon>
        <taxon>Lactuca</taxon>
    </lineage>
</organism>
<dbReference type="Pfam" id="PF13966">
    <property type="entry name" value="zf-RVT"/>
    <property type="match status" value="1"/>
</dbReference>
<dbReference type="PANTHER" id="PTHR33116">
    <property type="entry name" value="REVERSE TRANSCRIPTASE ZINC-BINDING DOMAIN-CONTAINING PROTEIN-RELATED-RELATED"/>
    <property type="match status" value="1"/>
</dbReference>
<sequence length="304" mass="35403">MEGGKKFIILRKKGGVGIGSFKAFNYALLLNWRWRLHNNSNSIWAKVITAIHGLNDGLDHMKKKPNGLSVWISLSKLFHYLHERNIVSFLCLRKCIGNGEGTRFLVENWLGDGILMEKFPRLFVMESNKECLVSDKLVNGEWEWTLCKDGAFLANVNRRHIDVNIMIWKVLLDRLPTRENLVERNIDISSLLFPSCDSQVEDSNHVFVHCEVAEEVWRRVFKWLDLPFPLFNSVADLFFRVDSFTSSHEKKKSLEVIMLTSIWMIWMFRNSVVFQNTKTKRSSIFDVLFYVLTIGFLIEVAILV</sequence>
<reference evidence="3 4" key="1">
    <citation type="journal article" date="2017" name="Nat. Commun.">
        <title>Genome assembly with in vitro proximity ligation data and whole-genome triplication in lettuce.</title>
        <authorList>
            <person name="Reyes-Chin-Wo S."/>
            <person name="Wang Z."/>
            <person name="Yang X."/>
            <person name="Kozik A."/>
            <person name="Arikit S."/>
            <person name="Song C."/>
            <person name="Xia L."/>
            <person name="Froenicke L."/>
            <person name="Lavelle D.O."/>
            <person name="Truco M.J."/>
            <person name="Xia R."/>
            <person name="Zhu S."/>
            <person name="Xu C."/>
            <person name="Xu H."/>
            <person name="Xu X."/>
            <person name="Cox K."/>
            <person name="Korf I."/>
            <person name="Meyers B.C."/>
            <person name="Michelmore R.W."/>
        </authorList>
    </citation>
    <scope>NUCLEOTIDE SEQUENCE [LARGE SCALE GENOMIC DNA]</scope>
    <source>
        <strain evidence="4">cv. Salinas</strain>
        <tissue evidence="3">Seedlings</tissue>
    </source>
</reference>
<dbReference type="AlphaFoldDB" id="A0A9R1UT42"/>